<evidence type="ECO:0000313" key="2">
    <source>
        <dbReference type="EMBL" id="TWJ01428.1"/>
    </source>
</evidence>
<organism evidence="2 3">
    <name type="scientific">Mucilaginibacter frigoritolerans</name>
    <dbReference type="NCBI Taxonomy" id="652788"/>
    <lineage>
        <taxon>Bacteria</taxon>
        <taxon>Pseudomonadati</taxon>
        <taxon>Bacteroidota</taxon>
        <taxon>Sphingobacteriia</taxon>
        <taxon>Sphingobacteriales</taxon>
        <taxon>Sphingobacteriaceae</taxon>
        <taxon>Mucilaginibacter</taxon>
    </lineage>
</organism>
<keyword evidence="3" id="KW-1185">Reference proteome</keyword>
<dbReference type="Proteomes" id="UP000317010">
    <property type="component" value="Unassembled WGS sequence"/>
</dbReference>
<dbReference type="OrthoDB" id="649820at2"/>
<dbReference type="InterPro" id="IPR007037">
    <property type="entry name" value="SIP_rossman_dom"/>
</dbReference>
<dbReference type="EMBL" id="VLLI01000004">
    <property type="protein sequence ID" value="TWJ01428.1"/>
    <property type="molecule type" value="Genomic_DNA"/>
</dbReference>
<dbReference type="SUPFAM" id="SSF63380">
    <property type="entry name" value="Riboflavin synthase domain-like"/>
    <property type="match status" value="1"/>
</dbReference>
<evidence type="ECO:0000259" key="1">
    <source>
        <dbReference type="Pfam" id="PF04954"/>
    </source>
</evidence>
<dbReference type="InterPro" id="IPR039374">
    <property type="entry name" value="SIP_fam"/>
</dbReference>
<protein>
    <submittedName>
        <fullName evidence="2">Siderophore-interacting protein</fullName>
    </submittedName>
</protein>
<proteinExistence type="predicted"/>
<dbReference type="PANTHER" id="PTHR30157:SF0">
    <property type="entry name" value="NADPH-DEPENDENT FERRIC-CHELATE REDUCTASE"/>
    <property type="match status" value="1"/>
</dbReference>
<feature type="domain" description="SIP-like Rossmann fold" evidence="1">
    <location>
        <begin position="128"/>
        <end position="236"/>
    </location>
</feature>
<reference evidence="2 3" key="1">
    <citation type="submission" date="2019-07" db="EMBL/GenBank/DDBJ databases">
        <title>Genomic Encyclopedia of Archaeal and Bacterial Type Strains, Phase II (KMG-II): from individual species to whole genera.</title>
        <authorList>
            <person name="Goeker M."/>
        </authorList>
    </citation>
    <scope>NUCLEOTIDE SEQUENCE [LARGE SCALE GENOMIC DNA]</scope>
    <source>
        <strain evidence="2 3">ATCC BAA-1854</strain>
    </source>
</reference>
<accession>A0A562U6P4</accession>
<dbReference type="InterPro" id="IPR017938">
    <property type="entry name" value="Riboflavin_synthase-like_b-brl"/>
</dbReference>
<comment type="caution">
    <text evidence="2">The sequence shown here is derived from an EMBL/GenBank/DDBJ whole genome shotgun (WGS) entry which is preliminary data.</text>
</comment>
<name>A0A562U6P4_9SPHI</name>
<dbReference type="Pfam" id="PF04954">
    <property type="entry name" value="SIP"/>
    <property type="match status" value="1"/>
</dbReference>
<sequence>METSTLNKLKKKAGALFEPTLQTGRVLEVRYWEPSTLLEVDLHLPFADMSQWKEIPYIKFKVGDFAYRDYTPSGWDTETCTCTLFIDAAHKGPGSQWALSLKTNDTVSYFKIKSTEHAPAETPAVIGLGDESSIGHLLALQQMVLPATRFSGAILINNEQHRDQFNEYFRSPLKPIPVNDTYGHNSLMQWVIEQQYTLDNTVFYIAGNHTMVLQLRKLLRMQGYNSTQVKTQGFWK</sequence>
<dbReference type="PANTHER" id="PTHR30157">
    <property type="entry name" value="FERRIC REDUCTASE, NADPH-DEPENDENT"/>
    <property type="match status" value="1"/>
</dbReference>
<gene>
    <name evidence="2" type="ORF">JN11_01579</name>
</gene>
<evidence type="ECO:0000313" key="3">
    <source>
        <dbReference type="Proteomes" id="UP000317010"/>
    </source>
</evidence>
<dbReference type="AlphaFoldDB" id="A0A562U6P4"/>
<dbReference type="RefSeq" id="WP_144911379.1">
    <property type="nucleotide sequence ID" value="NZ_VLLI01000004.1"/>
</dbReference>